<dbReference type="SUPFAM" id="SSF51735">
    <property type="entry name" value="NAD(P)-binding Rossmann-fold domains"/>
    <property type="match status" value="1"/>
</dbReference>
<comment type="caution">
    <text evidence="4">The sequence shown here is derived from an EMBL/GenBank/DDBJ whole genome shotgun (WGS) entry which is preliminary data.</text>
</comment>
<dbReference type="Pfam" id="PF13561">
    <property type="entry name" value="adh_short_C2"/>
    <property type="match status" value="1"/>
</dbReference>
<name>A0A7W8Z9W1_9ACTN</name>
<dbReference type="Gene3D" id="3.40.50.720">
    <property type="entry name" value="NAD(P)-binding Rossmann-like Domain"/>
    <property type="match status" value="1"/>
</dbReference>
<dbReference type="InterPro" id="IPR057326">
    <property type="entry name" value="KR_dom"/>
</dbReference>
<keyword evidence="2 4" id="KW-0560">Oxidoreductase</keyword>
<dbReference type="PRINTS" id="PR00080">
    <property type="entry name" value="SDRFAMILY"/>
</dbReference>
<dbReference type="AlphaFoldDB" id="A0A7W8Z9W1"/>
<evidence type="ECO:0000313" key="4">
    <source>
        <dbReference type="EMBL" id="MBB5629758.1"/>
    </source>
</evidence>
<organism evidence="4 5">
    <name type="scientific">Sphaerisporangium krabiense</name>
    <dbReference type="NCBI Taxonomy" id="763782"/>
    <lineage>
        <taxon>Bacteria</taxon>
        <taxon>Bacillati</taxon>
        <taxon>Actinomycetota</taxon>
        <taxon>Actinomycetes</taxon>
        <taxon>Streptosporangiales</taxon>
        <taxon>Streptosporangiaceae</taxon>
        <taxon>Sphaerisporangium</taxon>
    </lineage>
</organism>
<evidence type="ECO:0000256" key="2">
    <source>
        <dbReference type="ARBA" id="ARBA00023002"/>
    </source>
</evidence>
<dbReference type="PRINTS" id="PR00081">
    <property type="entry name" value="GDHRDH"/>
</dbReference>
<sequence length="255" mass="26895">MDDFDLTGRRVLVTGGGDGLGRQMTEAFVDAGATVVICGRRTEPLERTAAELAGRGDVRPVRADVTVPAEVDALVAAAGGIDVLVNNAGLAHRTPWQEVESAEWRRIMTLNVEAPFWLCQRFVPGMVERGWGRVINVSSVYGLVAGDAGRYPGLGLDIASYFASKHAVIGMTRFLAAQLGPTGVTVNALCPGMFPSPANDDALRPEVIAALSGGTPMGRLGTDRELRSAVLFLAAPSSSFVTGQSLVVDGGWTIW</sequence>
<reference evidence="4 5" key="1">
    <citation type="submission" date="2020-08" db="EMBL/GenBank/DDBJ databases">
        <title>Sequencing the genomes of 1000 actinobacteria strains.</title>
        <authorList>
            <person name="Klenk H.-P."/>
        </authorList>
    </citation>
    <scope>NUCLEOTIDE SEQUENCE [LARGE SCALE GENOMIC DNA]</scope>
    <source>
        <strain evidence="4 5">DSM 45790</strain>
    </source>
</reference>
<dbReference type="SMART" id="SM00822">
    <property type="entry name" value="PKS_KR"/>
    <property type="match status" value="1"/>
</dbReference>
<dbReference type="InterPro" id="IPR002347">
    <property type="entry name" value="SDR_fam"/>
</dbReference>
<comment type="similarity">
    <text evidence="1">Belongs to the short-chain dehydrogenases/reductases (SDR) family.</text>
</comment>
<feature type="domain" description="Ketoreductase" evidence="3">
    <location>
        <begin position="9"/>
        <end position="208"/>
    </location>
</feature>
<keyword evidence="5" id="KW-1185">Reference proteome</keyword>
<evidence type="ECO:0000313" key="5">
    <source>
        <dbReference type="Proteomes" id="UP000588112"/>
    </source>
</evidence>
<dbReference type="EMBL" id="JACHBR010000001">
    <property type="protein sequence ID" value="MBB5629758.1"/>
    <property type="molecule type" value="Genomic_DNA"/>
</dbReference>
<dbReference type="GO" id="GO:0008874">
    <property type="term" value="F:gluconate 5-dehydrogenase activity"/>
    <property type="evidence" value="ECO:0007669"/>
    <property type="project" value="UniProtKB-EC"/>
</dbReference>
<dbReference type="EC" id="1.1.1.69" evidence="4"/>
<gene>
    <name evidence="4" type="ORF">BJ981_005457</name>
</gene>
<evidence type="ECO:0000256" key="1">
    <source>
        <dbReference type="ARBA" id="ARBA00006484"/>
    </source>
</evidence>
<dbReference type="CDD" id="cd05233">
    <property type="entry name" value="SDR_c"/>
    <property type="match status" value="1"/>
</dbReference>
<protein>
    <submittedName>
        <fullName evidence="4">Gluconate 5-dehydrogenase</fullName>
        <ecNumber evidence="4">1.1.1.69</ecNumber>
    </submittedName>
</protein>
<dbReference type="InterPro" id="IPR036291">
    <property type="entry name" value="NAD(P)-bd_dom_sf"/>
</dbReference>
<dbReference type="FunFam" id="3.40.50.720:FF:000084">
    <property type="entry name" value="Short-chain dehydrogenase reductase"/>
    <property type="match status" value="1"/>
</dbReference>
<evidence type="ECO:0000259" key="3">
    <source>
        <dbReference type="SMART" id="SM00822"/>
    </source>
</evidence>
<dbReference type="InterPro" id="IPR050259">
    <property type="entry name" value="SDR"/>
</dbReference>
<dbReference type="PANTHER" id="PTHR42879:SF2">
    <property type="entry name" value="3-OXOACYL-[ACYL-CARRIER-PROTEIN] REDUCTASE FABG"/>
    <property type="match status" value="1"/>
</dbReference>
<dbReference type="Proteomes" id="UP000588112">
    <property type="component" value="Unassembled WGS sequence"/>
</dbReference>
<accession>A0A7W8Z9W1</accession>
<dbReference type="RefSeq" id="WP_184615077.1">
    <property type="nucleotide sequence ID" value="NZ_BOOS01000031.1"/>
</dbReference>
<proteinExistence type="inferred from homology"/>
<dbReference type="PANTHER" id="PTHR42879">
    <property type="entry name" value="3-OXOACYL-(ACYL-CARRIER-PROTEIN) REDUCTASE"/>
    <property type="match status" value="1"/>
</dbReference>